<feature type="region of interest" description="Disordered" evidence="1">
    <location>
        <begin position="23"/>
        <end position="74"/>
    </location>
</feature>
<accession>A0AAV5SV96</accession>
<protein>
    <recommendedName>
        <fullName evidence="2">Zc3h12a-like Ribonuclease NYN domain-containing protein</fullName>
    </recommendedName>
</protein>
<dbReference type="EMBL" id="BTSX01000002">
    <property type="protein sequence ID" value="GMS84553.1"/>
    <property type="molecule type" value="Genomic_DNA"/>
</dbReference>
<evidence type="ECO:0000313" key="3">
    <source>
        <dbReference type="EMBL" id="GMS84553.1"/>
    </source>
</evidence>
<dbReference type="InterPro" id="IPR028079">
    <property type="entry name" value="RNase_Zc3h12a_2"/>
</dbReference>
<evidence type="ECO:0000259" key="2">
    <source>
        <dbReference type="Pfam" id="PF14626"/>
    </source>
</evidence>
<dbReference type="Pfam" id="PF14626">
    <property type="entry name" value="RNase_Zc3h12a_2"/>
    <property type="match status" value="1"/>
</dbReference>
<sequence length="527" mass="61035">FSTEWDGPRPQGPRDIYEIEALQTVPLGMHKRRDGPRNDNRRSPQREPTATNSMYKKISEQQGIQSEGGAGKNDFYKSMSEMNYPADEQFRKESRIMMNRVERDKRMRMKKKEKDAKFITIKDVSDDQFVIPCSFPSAMNVKEENEEQPSLPSSYHKIEAFLNLPRPKNRWADATGLDGSDVIPRRDEAIERLMISNALQAASLLQQSTDSICLSFEDYPPIFVPRKEEVKLKTIVIDGCAVMKQVNFKFEVPWNPTGGATDTFKGNKLLVMKPLIELAMRFILQGHKTVIILPKYYMIPIFAGVRQKVDNVAAFNALVETGIVLFIEEATIEEMHQRLFDENKKREGTWVSTSDLERIIIKARKDKKQPESAMGERQEISDDVRNEKKDAPIAEFTHKITPFFYDNKLVLPLHMSTSNKIILHFDKLLYHADNKVEKMEERRSNQMRMAEQKKILLRLQDLLDLPLRLLRGMMMHRRILKEIEQNEIESKKIADAMAVRDLDEETQRAFGGMDDTTSHLPNVTHFQ</sequence>
<organism evidence="3 4">
    <name type="scientific">Pristionchus entomophagus</name>
    <dbReference type="NCBI Taxonomy" id="358040"/>
    <lineage>
        <taxon>Eukaryota</taxon>
        <taxon>Metazoa</taxon>
        <taxon>Ecdysozoa</taxon>
        <taxon>Nematoda</taxon>
        <taxon>Chromadorea</taxon>
        <taxon>Rhabditida</taxon>
        <taxon>Rhabditina</taxon>
        <taxon>Diplogasteromorpha</taxon>
        <taxon>Diplogasteroidea</taxon>
        <taxon>Neodiplogasteridae</taxon>
        <taxon>Pristionchus</taxon>
    </lineage>
</organism>
<dbReference type="Proteomes" id="UP001432027">
    <property type="component" value="Unassembled WGS sequence"/>
</dbReference>
<name>A0AAV5SV96_9BILA</name>
<proteinExistence type="predicted"/>
<feature type="non-terminal residue" evidence="3">
    <location>
        <position position="1"/>
    </location>
</feature>
<evidence type="ECO:0000313" key="4">
    <source>
        <dbReference type="Proteomes" id="UP001432027"/>
    </source>
</evidence>
<keyword evidence="4" id="KW-1185">Reference proteome</keyword>
<feature type="compositionally biased region" description="Polar residues" evidence="1">
    <location>
        <begin position="46"/>
        <end position="65"/>
    </location>
</feature>
<dbReference type="AlphaFoldDB" id="A0AAV5SV96"/>
<feature type="domain" description="Zc3h12a-like Ribonuclease NYN" evidence="2">
    <location>
        <begin position="270"/>
        <end position="363"/>
    </location>
</feature>
<feature type="compositionally biased region" description="Basic and acidic residues" evidence="1">
    <location>
        <begin position="35"/>
        <end position="45"/>
    </location>
</feature>
<evidence type="ECO:0000256" key="1">
    <source>
        <dbReference type="SAM" id="MobiDB-lite"/>
    </source>
</evidence>
<reference evidence="3" key="1">
    <citation type="submission" date="2023-10" db="EMBL/GenBank/DDBJ databases">
        <title>Genome assembly of Pristionchus species.</title>
        <authorList>
            <person name="Yoshida K."/>
            <person name="Sommer R.J."/>
        </authorList>
    </citation>
    <scope>NUCLEOTIDE SEQUENCE</scope>
    <source>
        <strain evidence="3">RS0144</strain>
    </source>
</reference>
<comment type="caution">
    <text evidence="3">The sequence shown here is derived from an EMBL/GenBank/DDBJ whole genome shotgun (WGS) entry which is preliminary data.</text>
</comment>
<gene>
    <name evidence="3" type="ORF">PENTCL1PPCAC_6728</name>
</gene>